<dbReference type="RefSeq" id="WP_171084033.1">
    <property type="nucleotide sequence ID" value="NZ_BNBU01000008.1"/>
</dbReference>
<sequence>MTEPLNNVTAMAHAQPGLPVGEVKTGHEPLDFELAIPAHRRLRRPAGRLLDPDPNTPAGGAGGFPDD</sequence>
<name>A0A7Y7E8R8_STRMO</name>
<keyword evidence="3" id="KW-1185">Reference proteome</keyword>
<proteinExistence type="predicted"/>
<feature type="region of interest" description="Disordered" evidence="1">
    <location>
        <begin position="45"/>
        <end position="67"/>
    </location>
</feature>
<evidence type="ECO:0000313" key="3">
    <source>
        <dbReference type="Proteomes" id="UP000587462"/>
    </source>
</evidence>
<reference evidence="2 3" key="1">
    <citation type="submission" date="2020-04" db="EMBL/GenBank/DDBJ databases">
        <title>Draft Genome Sequence of Streptomyces morookaense DSM 40503, an 8-azaguanine-producing strain.</title>
        <authorList>
            <person name="Qi J."/>
            <person name="Gao J.-M."/>
        </authorList>
    </citation>
    <scope>NUCLEOTIDE SEQUENCE [LARGE SCALE GENOMIC DNA]</scope>
    <source>
        <strain evidence="2 3">DSM 40503</strain>
    </source>
</reference>
<protein>
    <submittedName>
        <fullName evidence="2">Uncharacterized protein</fullName>
    </submittedName>
</protein>
<comment type="caution">
    <text evidence="2">The sequence shown here is derived from an EMBL/GenBank/DDBJ whole genome shotgun (WGS) entry which is preliminary data.</text>
</comment>
<evidence type="ECO:0000256" key="1">
    <source>
        <dbReference type="SAM" id="MobiDB-lite"/>
    </source>
</evidence>
<accession>A0A7Y7E8R8</accession>
<evidence type="ECO:0000313" key="2">
    <source>
        <dbReference type="EMBL" id="NVK80283.1"/>
    </source>
</evidence>
<dbReference type="EMBL" id="JABBXF010000049">
    <property type="protein sequence ID" value="NVK80283.1"/>
    <property type="molecule type" value="Genomic_DNA"/>
</dbReference>
<gene>
    <name evidence="2" type="ORF">HG542_21870</name>
</gene>
<dbReference type="Proteomes" id="UP000587462">
    <property type="component" value="Unassembled WGS sequence"/>
</dbReference>
<organism evidence="2 3">
    <name type="scientific">Streptomyces morookaense</name>
    <name type="common">Streptoverticillium morookaense</name>
    <dbReference type="NCBI Taxonomy" id="1970"/>
    <lineage>
        <taxon>Bacteria</taxon>
        <taxon>Bacillati</taxon>
        <taxon>Actinomycetota</taxon>
        <taxon>Actinomycetes</taxon>
        <taxon>Kitasatosporales</taxon>
        <taxon>Streptomycetaceae</taxon>
        <taxon>Streptomyces</taxon>
    </lineage>
</organism>
<dbReference type="AlphaFoldDB" id="A0A7Y7E8R8"/>